<gene>
    <name evidence="1" type="ORF">Cvel_24035</name>
</gene>
<proteinExistence type="predicted"/>
<dbReference type="AlphaFoldDB" id="A0A0G4GZE6"/>
<accession>A0A0G4GZE6</accession>
<dbReference type="VEuPathDB" id="CryptoDB:Cvel_24035"/>
<dbReference type="EMBL" id="CDMZ01001717">
    <property type="protein sequence ID" value="CEM36614.1"/>
    <property type="molecule type" value="Genomic_DNA"/>
</dbReference>
<protein>
    <recommendedName>
        <fullName evidence="2">RING-type domain-containing protein</fullName>
    </recommendedName>
</protein>
<sequence>METEFKERLQRALREDGAQRKVREIAEDILTLKCPRCRSAFLDYEGCAALTCATCRCGFCAYCLRDCGRDAHGHVPDCAVAIEIGNRKKIRFGMFPDRPGSTDRSMWSLFLRERQGDRVKEAVRGLEAEDRAEVMRLLNPLLNERGIQLREF</sequence>
<dbReference type="PhylomeDB" id="A0A0G4GZE6"/>
<reference evidence="1" key="1">
    <citation type="submission" date="2014-11" db="EMBL/GenBank/DDBJ databases">
        <authorList>
            <person name="Otto D Thomas"/>
            <person name="Naeem Raeece"/>
        </authorList>
    </citation>
    <scope>NUCLEOTIDE SEQUENCE</scope>
</reference>
<name>A0A0G4GZE6_9ALVE</name>
<evidence type="ECO:0008006" key="2">
    <source>
        <dbReference type="Google" id="ProtNLM"/>
    </source>
</evidence>
<dbReference type="CDD" id="cd20336">
    <property type="entry name" value="Rcat_RBR"/>
    <property type="match status" value="1"/>
</dbReference>
<organism evidence="1">
    <name type="scientific">Chromera velia CCMP2878</name>
    <dbReference type="NCBI Taxonomy" id="1169474"/>
    <lineage>
        <taxon>Eukaryota</taxon>
        <taxon>Sar</taxon>
        <taxon>Alveolata</taxon>
        <taxon>Colpodellida</taxon>
        <taxon>Chromeraceae</taxon>
        <taxon>Chromera</taxon>
    </lineage>
</organism>
<dbReference type="Gene3D" id="1.20.120.1750">
    <property type="match status" value="1"/>
</dbReference>
<dbReference type="SUPFAM" id="SSF57850">
    <property type="entry name" value="RING/U-box"/>
    <property type="match status" value="1"/>
</dbReference>
<evidence type="ECO:0000313" key="1">
    <source>
        <dbReference type="EMBL" id="CEM36614.1"/>
    </source>
</evidence>